<accession>A0A8K0NT46</accession>
<reference evidence="1" key="1">
    <citation type="submission" date="2013-04" db="EMBL/GenBank/DDBJ databases">
        <authorList>
            <person name="Qu J."/>
            <person name="Murali S.C."/>
            <person name="Bandaranaike D."/>
            <person name="Bellair M."/>
            <person name="Blankenburg K."/>
            <person name="Chao H."/>
            <person name="Dinh H."/>
            <person name="Doddapaneni H."/>
            <person name="Downs B."/>
            <person name="Dugan-Rocha S."/>
            <person name="Elkadiri S."/>
            <person name="Gnanaolivu R.D."/>
            <person name="Hernandez B."/>
            <person name="Javaid M."/>
            <person name="Jayaseelan J.C."/>
            <person name="Lee S."/>
            <person name="Li M."/>
            <person name="Ming W."/>
            <person name="Munidasa M."/>
            <person name="Muniz J."/>
            <person name="Nguyen L."/>
            <person name="Ongeri F."/>
            <person name="Osuji N."/>
            <person name="Pu L.-L."/>
            <person name="Puazo M."/>
            <person name="Qu C."/>
            <person name="Quiroz J."/>
            <person name="Raj R."/>
            <person name="Weissenberger G."/>
            <person name="Xin Y."/>
            <person name="Zou X."/>
            <person name="Han Y."/>
            <person name="Richards S."/>
            <person name="Worley K."/>
            <person name="Muzny D."/>
            <person name="Gibbs R."/>
        </authorList>
    </citation>
    <scope>NUCLEOTIDE SEQUENCE</scope>
    <source>
        <strain evidence="1">Sampled in the wild</strain>
    </source>
</reference>
<protein>
    <submittedName>
        <fullName evidence="1">Uncharacterized protein</fullName>
    </submittedName>
</protein>
<comment type="caution">
    <text evidence="1">The sequence shown here is derived from an EMBL/GenBank/DDBJ whole genome shotgun (WGS) entry which is preliminary data.</text>
</comment>
<evidence type="ECO:0000313" key="1">
    <source>
        <dbReference type="EMBL" id="KAG8223700.1"/>
    </source>
</evidence>
<sequence>MYMQHSIKEINFDKITTIQADQKLTKRYIERQSARATEHIMMNTTTTTYGRQQIRLHLHDEVACTGKGVKLKLEGDSPDELPLLAATRALCKCLRCGKMRAFAILPQVPRFANIAIAITAPSADIVDTKESLSVEDLKCIKSKDLQNHESEHEIYQIYDKTMYMQHSIKEINFDKITTIQADQLFQSGNLENLKSEMKNNKENEMSLSEIRWKGQGDMGSRKVTVFYSGIKKEERVQKNKNIDDRMIVLKIGMIHCGRGEEGKVVRKFGLGKRNERGTELLNFIDKKY</sequence>
<organism evidence="1 2">
    <name type="scientific">Ladona fulva</name>
    <name type="common">Scarce chaser dragonfly</name>
    <name type="synonym">Libellula fulva</name>
    <dbReference type="NCBI Taxonomy" id="123851"/>
    <lineage>
        <taxon>Eukaryota</taxon>
        <taxon>Metazoa</taxon>
        <taxon>Ecdysozoa</taxon>
        <taxon>Arthropoda</taxon>
        <taxon>Hexapoda</taxon>
        <taxon>Insecta</taxon>
        <taxon>Pterygota</taxon>
        <taxon>Palaeoptera</taxon>
        <taxon>Odonata</taxon>
        <taxon>Epiprocta</taxon>
        <taxon>Anisoptera</taxon>
        <taxon>Libelluloidea</taxon>
        <taxon>Libellulidae</taxon>
        <taxon>Ladona</taxon>
    </lineage>
</organism>
<dbReference type="Proteomes" id="UP000792457">
    <property type="component" value="Unassembled WGS sequence"/>
</dbReference>
<name>A0A8K0NT46_LADFU</name>
<evidence type="ECO:0000313" key="2">
    <source>
        <dbReference type="Proteomes" id="UP000792457"/>
    </source>
</evidence>
<dbReference type="AlphaFoldDB" id="A0A8K0NT46"/>
<proteinExistence type="predicted"/>
<gene>
    <name evidence="1" type="ORF">J437_LFUL004065</name>
</gene>
<dbReference type="EMBL" id="KZ308170">
    <property type="protein sequence ID" value="KAG8223700.1"/>
    <property type="molecule type" value="Genomic_DNA"/>
</dbReference>
<reference evidence="1" key="2">
    <citation type="submission" date="2017-10" db="EMBL/GenBank/DDBJ databases">
        <title>Ladona fulva Genome sequencing and assembly.</title>
        <authorList>
            <person name="Murali S."/>
            <person name="Richards S."/>
            <person name="Bandaranaike D."/>
            <person name="Bellair M."/>
            <person name="Blankenburg K."/>
            <person name="Chao H."/>
            <person name="Dinh H."/>
            <person name="Doddapaneni H."/>
            <person name="Dugan-Rocha S."/>
            <person name="Elkadiri S."/>
            <person name="Gnanaolivu R."/>
            <person name="Hernandez B."/>
            <person name="Skinner E."/>
            <person name="Javaid M."/>
            <person name="Lee S."/>
            <person name="Li M."/>
            <person name="Ming W."/>
            <person name="Munidasa M."/>
            <person name="Muniz J."/>
            <person name="Nguyen L."/>
            <person name="Hughes D."/>
            <person name="Osuji N."/>
            <person name="Pu L.-L."/>
            <person name="Puazo M."/>
            <person name="Qu C."/>
            <person name="Quiroz J."/>
            <person name="Raj R."/>
            <person name="Weissenberger G."/>
            <person name="Xin Y."/>
            <person name="Zou X."/>
            <person name="Han Y."/>
            <person name="Worley K."/>
            <person name="Muzny D."/>
            <person name="Gibbs R."/>
        </authorList>
    </citation>
    <scope>NUCLEOTIDE SEQUENCE</scope>
    <source>
        <strain evidence="1">Sampled in the wild</strain>
    </source>
</reference>
<keyword evidence="2" id="KW-1185">Reference proteome</keyword>